<evidence type="ECO:0000313" key="2">
    <source>
        <dbReference type="Proteomes" id="UP000001034"/>
    </source>
</evidence>
<dbReference type="GeneID" id="6369762"/>
<evidence type="ECO:0000313" key="1">
    <source>
        <dbReference type="EMBL" id="BAG41492.1"/>
    </source>
</evidence>
<organism evidence="1 2">
    <name type="scientific">Ralstonia phage phiRSL1</name>
    <dbReference type="NCBI Taxonomy" id="1980924"/>
    <lineage>
        <taxon>Viruses</taxon>
        <taxon>Duplodnaviria</taxon>
        <taxon>Heunggongvirae</taxon>
        <taxon>Uroviricota</taxon>
        <taxon>Caudoviricetes</taxon>
        <taxon>Mieseafarmvirus</taxon>
        <taxon>Mieseafarmvirus RSL1</taxon>
    </lineage>
</organism>
<keyword evidence="2" id="KW-1185">Reference proteome</keyword>
<dbReference type="KEGG" id="vg:6369762"/>
<dbReference type="RefSeq" id="YP_001949922.1">
    <property type="nucleotide sequence ID" value="NC_010811.2"/>
</dbReference>
<sequence>MTSRTFDIRCNGCRKYLYSLGYHEQFTQEHADAQCDTCRRKQGVVSDVARRLEAARTEATQATVLKKEEAWRLILDWAQAVNRAVASDDYVVRYHDLVLTVPLTITEQREIFFELLNEDDSTSITYVVYNHAEWEPGTSLEAMRSEWFNDFKLFQSGDWNAV</sequence>
<reference evidence="1 2" key="1">
    <citation type="journal article" date="2010" name="Virology">
        <title>A jumbo phage infecting the phytopathogen Ralstonia solanacearum defines a new lineage of the Myoviridae family.</title>
        <authorList>
            <person name="Yamada T."/>
            <person name="Satoh S."/>
            <person name="Ishikawa H."/>
            <person name="Fujiwara A."/>
            <person name="Kawasaki T."/>
            <person name="Fujie M."/>
            <person name="Ogata H."/>
        </authorList>
    </citation>
    <scope>NUCLEOTIDE SEQUENCE [LARGE SCALE GENOMIC DNA]</scope>
</reference>
<proteinExistence type="predicted"/>
<protein>
    <submittedName>
        <fullName evidence="1">Uncharacterized protein</fullName>
    </submittedName>
</protein>
<name>B2ZXR1_9CAUD</name>
<dbReference type="Proteomes" id="UP000001034">
    <property type="component" value="Segment"/>
</dbReference>
<dbReference type="EMBL" id="AB366653">
    <property type="protein sequence ID" value="BAG41492.1"/>
    <property type="molecule type" value="Genomic_DNA"/>
</dbReference>
<accession>B2ZXR1</accession>